<protein>
    <recommendedName>
        <fullName evidence="11">Xaa-Pro dipeptidase</fullName>
        <ecNumber evidence="10">3.4.13.9</ecNumber>
    </recommendedName>
    <alternativeName>
        <fullName evidence="14">Imidodipeptidase</fullName>
    </alternativeName>
    <alternativeName>
        <fullName evidence="12">Peptidase D</fullName>
    </alternativeName>
    <alternativeName>
        <fullName evidence="13">Proline dipeptidase</fullName>
    </alternativeName>
</protein>
<dbReference type="EMBL" id="QUTC01012598">
    <property type="protein sequence ID" value="RHY36243.1"/>
    <property type="molecule type" value="Genomic_DNA"/>
</dbReference>
<evidence type="ECO:0000256" key="1">
    <source>
        <dbReference type="ARBA" id="ARBA00001936"/>
    </source>
</evidence>
<dbReference type="EMBL" id="QUTF01000903">
    <property type="protein sequence ID" value="RHZ42507.1"/>
    <property type="molecule type" value="Genomic_DNA"/>
</dbReference>
<comment type="caution">
    <text evidence="21">The sequence shown here is derived from an EMBL/GenBank/DDBJ whole genome shotgun (WGS) entry which is preliminary data.</text>
</comment>
<dbReference type="Pfam" id="PF00557">
    <property type="entry name" value="Peptidase_M24"/>
    <property type="match status" value="1"/>
</dbReference>
<evidence type="ECO:0000256" key="10">
    <source>
        <dbReference type="ARBA" id="ARBA00044051"/>
    </source>
</evidence>
<keyword evidence="7" id="KW-0482">Metalloprotease</keyword>
<dbReference type="CDD" id="cd01087">
    <property type="entry name" value="Prolidase"/>
    <property type="match status" value="1"/>
</dbReference>
<keyword evidence="4" id="KW-0479">Metal-binding</keyword>
<evidence type="ECO:0000313" key="24">
    <source>
        <dbReference type="EMBL" id="RLO08465.1"/>
    </source>
</evidence>
<comment type="subunit">
    <text evidence="2">Homodimer.</text>
</comment>
<dbReference type="SUPFAM" id="SSF53092">
    <property type="entry name" value="Creatinase/prolidase N-terminal domain"/>
    <property type="match status" value="1"/>
</dbReference>
<dbReference type="Pfam" id="PF05195">
    <property type="entry name" value="AMP_N"/>
    <property type="match status" value="1"/>
</dbReference>
<dbReference type="SMART" id="SM01011">
    <property type="entry name" value="AMP_N"/>
    <property type="match status" value="1"/>
</dbReference>
<dbReference type="Proteomes" id="UP000286510">
    <property type="component" value="Unassembled WGS sequence"/>
</dbReference>
<reference evidence="24 30" key="1">
    <citation type="journal article" date="2018" name="J. Invertebr. Pathol.">
        <title>New genotyping method for the causative agent of crayfish plague (Aphanomyces astaci) based on whole genome data.</title>
        <authorList>
            <person name="Minardi D."/>
            <person name="Studholme D.J."/>
            <person name="van der Giezen M."/>
            <person name="Pretto T."/>
            <person name="Oidtmann B."/>
        </authorList>
    </citation>
    <scope>NUCLEOTIDE SEQUENCE [LARGE SCALE GENOMIC DNA]</scope>
    <source>
        <strain evidence="24 30">KB13</strain>
    </source>
</reference>
<keyword evidence="3" id="KW-0645">Protease</keyword>
<dbReference type="GO" id="GO:0070006">
    <property type="term" value="F:metalloaminopeptidase activity"/>
    <property type="evidence" value="ECO:0007669"/>
    <property type="project" value="InterPro"/>
</dbReference>
<dbReference type="Proteomes" id="UP000266643">
    <property type="component" value="Unassembled WGS sequence"/>
</dbReference>
<keyword evidence="5" id="KW-0378">Hydrolase</keyword>
<evidence type="ECO:0000256" key="3">
    <source>
        <dbReference type="ARBA" id="ARBA00022670"/>
    </source>
</evidence>
<dbReference type="EC" id="3.4.13.9" evidence="10"/>
<dbReference type="Proteomes" id="UP000265427">
    <property type="component" value="Unassembled WGS sequence"/>
</dbReference>
<comment type="similarity">
    <text evidence="9">Belongs to the peptidase M24B family. Eukaryotic-type prolidase subfamily.</text>
</comment>
<organism evidence="21 29">
    <name type="scientific">Aphanomyces astaci</name>
    <name type="common">Crayfish plague agent</name>
    <dbReference type="NCBI Taxonomy" id="112090"/>
    <lineage>
        <taxon>Eukaryota</taxon>
        <taxon>Sar</taxon>
        <taxon>Stramenopiles</taxon>
        <taxon>Oomycota</taxon>
        <taxon>Saprolegniomycetes</taxon>
        <taxon>Saprolegniales</taxon>
        <taxon>Verrucalvaceae</taxon>
        <taxon>Aphanomyces</taxon>
    </lineage>
</organism>
<evidence type="ECO:0000313" key="21">
    <source>
        <dbReference type="EMBL" id="RHY52301.1"/>
    </source>
</evidence>
<evidence type="ECO:0000256" key="8">
    <source>
        <dbReference type="ARBA" id="ARBA00023211"/>
    </source>
</evidence>
<evidence type="ECO:0000256" key="5">
    <source>
        <dbReference type="ARBA" id="ARBA00022801"/>
    </source>
</evidence>
<dbReference type="Proteomes" id="UP000283543">
    <property type="component" value="Unassembled WGS sequence"/>
</dbReference>
<dbReference type="Proteomes" id="UP000275652">
    <property type="component" value="Unassembled WGS sequence"/>
</dbReference>
<evidence type="ECO:0000313" key="26">
    <source>
        <dbReference type="Proteomes" id="UP000265716"/>
    </source>
</evidence>
<gene>
    <name evidence="18" type="ORF">DYB25_006856</name>
    <name evidence="23" type="ORF">DYB26_010844</name>
    <name evidence="24" type="ORF">DYB28_003140</name>
    <name evidence="21" type="ORF">DYB30_010219</name>
    <name evidence="22" type="ORF">DYB31_002472</name>
    <name evidence="20" type="ORF">DYB34_007142</name>
    <name evidence="17" type="ORF">DYB36_005559</name>
    <name evidence="19" type="ORF">DYB38_008403</name>
</gene>
<dbReference type="GO" id="GO:0030145">
    <property type="term" value="F:manganese ion binding"/>
    <property type="evidence" value="ECO:0007669"/>
    <property type="project" value="InterPro"/>
</dbReference>
<dbReference type="Proteomes" id="UP000266196">
    <property type="component" value="Unassembled WGS sequence"/>
</dbReference>
<keyword evidence="8" id="KW-0464">Manganese</keyword>
<feature type="domain" description="Aminopeptidase P N-terminal" evidence="16">
    <location>
        <begin position="21"/>
        <end position="158"/>
    </location>
</feature>
<dbReference type="EMBL" id="QUTE01007406">
    <property type="protein sequence ID" value="RHZ29482.1"/>
    <property type="molecule type" value="Genomic_DNA"/>
</dbReference>
<evidence type="ECO:0000313" key="22">
    <source>
        <dbReference type="EMBL" id="RHZ29482.1"/>
    </source>
</evidence>
<proteinExistence type="inferred from homology"/>
<evidence type="ECO:0000313" key="32">
    <source>
        <dbReference type="Proteomes" id="UP000286510"/>
    </source>
</evidence>
<dbReference type="PANTHER" id="PTHR48480">
    <property type="match status" value="1"/>
</dbReference>
<dbReference type="GO" id="GO:0006508">
    <property type="term" value="P:proteolysis"/>
    <property type="evidence" value="ECO:0007669"/>
    <property type="project" value="UniProtKB-KW"/>
</dbReference>
<evidence type="ECO:0000256" key="6">
    <source>
        <dbReference type="ARBA" id="ARBA00022997"/>
    </source>
</evidence>
<evidence type="ECO:0000256" key="13">
    <source>
        <dbReference type="ARBA" id="ARBA00044284"/>
    </source>
</evidence>
<keyword evidence="6" id="KW-0224">Dipeptidase</keyword>
<evidence type="ECO:0000256" key="9">
    <source>
        <dbReference type="ARBA" id="ARBA00043990"/>
    </source>
</evidence>
<sequence length="489" mass="54558">MAASNPRTHKAGTFAYEVYEIDYSMHREHRDKLLDRMTALPSLAPSSFIVLHGGSEVSEYDTDTTVPFQQESMFQYLFGVREPDCAGVLDLTTRKSFLFVPRLSAEWSLWCGDRKPLEWFREHYNVDEAFYVDELAAVLEARGAKTLYVLHGVNLDSGLTTQTTSTFDGIEKFSVDKSALHNELVECRVIKSEKELDLLRWVNRLSSAAHVQVMKTIVPGMVEFHAESTFLHSCYSKGGARFHAYTCICGSGHNASALHYGHAGAPNDKVLADGDIFLNDMGASYHGYASDITISFPVNGMFSDDQKFIYNGVLKSHDAVLEAIKPGVATTDLHLLSHRVLTEHLLAGGLFQNGTVDELLDAEISAYFYPHGLGHFMGLDVHDVGGYLPGVKRTDTRTLRKLRCGRVLEKNMVITVEPGCYFIEAQLEELLTNPDTAKYVNLDVLRRFRGFGGVRIESDVIVTATGVENMSHLVPRTVEDIERVMASRE</sequence>
<name>A0A397CYN4_APHAT</name>
<dbReference type="EMBL" id="QUSZ01011474">
    <property type="protein sequence ID" value="RHX97162.1"/>
    <property type="molecule type" value="Genomic_DNA"/>
</dbReference>
<dbReference type="EMBL" id="QUTI01021639">
    <property type="protein sequence ID" value="RLO08465.1"/>
    <property type="molecule type" value="Genomic_DNA"/>
</dbReference>
<dbReference type="InterPro" id="IPR036005">
    <property type="entry name" value="Creatinase/aminopeptidase-like"/>
</dbReference>
<dbReference type="SUPFAM" id="SSF55920">
    <property type="entry name" value="Creatinase/aminopeptidase"/>
    <property type="match status" value="1"/>
</dbReference>
<evidence type="ECO:0000313" key="31">
    <source>
        <dbReference type="Proteomes" id="UP000283543"/>
    </source>
</evidence>
<dbReference type="Proteomes" id="UP000266239">
    <property type="component" value="Unassembled WGS sequence"/>
</dbReference>
<evidence type="ECO:0000313" key="23">
    <source>
        <dbReference type="EMBL" id="RHZ42507.1"/>
    </source>
</evidence>
<dbReference type="EMBL" id="QUTB01010398">
    <property type="protein sequence ID" value="RHY39740.1"/>
    <property type="molecule type" value="Genomic_DNA"/>
</dbReference>
<dbReference type="InterPro" id="IPR052433">
    <property type="entry name" value="X-Pro_dipept-like"/>
</dbReference>
<dbReference type="InterPro" id="IPR029149">
    <property type="entry name" value="Creatin/AminoP/Spt16_N"/>
</dbReference>
<dbReference type="FunFam" id="3.90.230.10:FF:000002">
    <property type="entry name" value="Xaa-Pro aminopeptidase 3"/>
    <property type="match status" value="1"/>
</dbReference>
<evidence type="ECO:0000313" key="29">
    <source>
        <dbReference type="Proteomes" id="UP000266643"/>
    </source>
</evidence>
<dbReference type="EMBL" id="QUTA01003703">
    <property type="protein sequence ID" value="RHY22512.1"/>
    <property type="molecule type" value="Genomic_DNA"/>
</dbReference>
<dbReference type="VEuPathDB" id="FungiDB:H257_09429"/>
<evidence type="ECO:0000313" key="25">
    <source>
        <dbReference type="Proteomes" id="UP000265427"/>
    </source>
</evidence>
<evidence type="ECO:0000259" key="16">
    <source>
        <dbReference type="SMART" id="SM01011"/>
    </source>
</evidence>
<dbReference type="GO" id="GO:0102009">
    <property type="term" value="F:proline dipeptidase activity"/>
    <property type="evidence" value="ECO:0007669"/>
    <property type="project" value="UniProtKB-EC"/>
</dbReference>
<evidence type="ECO:0000256" key="4">
    <source>
        <dbReference type="ARBA" id="ARBA00022723"/>
    </source>
</evidence>
<evidence type="ECO:0000256" key="15">
    <source>
        <dbReference type="ARBA" id="ARBA00048994"/>
    </source>
</evidence>
<accession>A0A397CYN4</accession>
<dbReference type="InterPro" id="IPR000994">
    <property type="entry name" value="Pept_M24"/>
</dbReference>
<evidence type="ECO:0000313" key="20">
    <source>
        <dbReference type="EMBL" id="RHY39740.1"/>
    </source>
</evidence>
<evidence type="ECO:0000256" key="2">
    <source>
        <dbReference type="ARBA" id="ARBA00011738"/>
    </source>
</evidence>
<evidence type="ECO:0000313" key="30">
    <source>
        <dbReference type="Proteomes" id="UP000275652"/>
    </source>
</evidence>
<comment type="catalytic activity">
    <reaction evidence="15">
        <text>Xaa-L-Pro dipeptide + H2O = an L-alpha-amino acid + L-proline</text>
        <dbReference type="Rhea" id="RHEA:76407"/>
        <dbReference type="ChEBI" id="CHEBI:15377"/>
        <dbReference type="ChEBI" id="CHEBI:59869"/>
        <dbReference type="ChEBI" id="CHEBI:60039"/>
        <dbReference type="ChEBI" id="CHEBI:195196"/>
        <dbReference type="EC" id="3.4.13.9"/>
    </reaction>
</comment>
<evidence type="ECO:0000256" key="12">
    <source>
        <dbReference type="ARBA" id="ARBA00044252"/>
    </source>
</evidence>
<evidence type="ECO:0000256" key="7">
    <source>
        <dbReference type="ARBA" id="ARBA00023049"/>
    </source>
</evidence>
<dbReference type="Gene3D" id="3.40.350.10">
    <property type="entry name" value="Creatinase/prolidase N-terminal domain"/>
    <property type="match status" value="1"/>
</dbReference>
<evidence type="ECO:0000256" key="14">
    <source>
        <dbReference type="ARBA" id="ARBA00044351"/>
    </source>
</evidence>
<dbReference type="Gene3D" id="3.90.230.10">
    <property type="entry name" value="Creatinase/methionine aminopeptidase superfamily"/>
    <property type="match status" value="1"/>
</dbReference>
<dbReference type="PANTHER" id="PTHR48480:SF2">
    <property type="entry name" value="PEPTIDASE D"/>
    <property type="match status" value="1"/>
</dbReference>
<comment type="cofactor">
    <cofactor evidence="1">
        <name>Mn(2+)</name>
        <dbReference type="ChEBI" id="CHEBI:29035"/>
    </cofactor>
</comment>
<dbReference type="EMBL" id="QUTD01006996">
    <property type="protein sequence ID" value="RHY52301.1"/>
    <property type="molecule type" value="Genomic_DNA"/>
</dbReference>
<evidence type="ECO:0000256" key="11">
    <source>
        <dbReference type="ARBA" id="ARBA00044141"/>
    </source>
</evidence>
<evidence type="ECO:0000313" key="28">
    <source>
        <dbReference type="Proteomes" id="UP000266239"/>
    </source>
</evidence>
<evidence type="ECO:0000313" key="18">
    <source>
        <dbReference type="EMBL" id="RHY22512.1"/>
    </source>
</evidence>
<dbReference type="Proteomes" id="UP000265716">
    <property type="component" value="Unassembled WGS sequence"/>
</dbReference>
<evidence type="ECO:0000313" key="17">
    <source>
        <dbReference type="EMBL" id="RHX97162.1"/>
    </source>
</evidence>
<evidence type="ECO:0000313" key="19">
    <source>
        <dbReference type="EMBL" id="RHY36243.1"/>
    </source>
</evidence>
<reference evidence="25 26" key="2">
    <citation type="submission" date="2018-08" db="EMBL/GenBank/DDBJ databases">
        <title>Aphanomyces genome sequencing and annotation.</title>
        <authorList>
            <person name="Minardi D."/>
            <person name="Oidtmann B."/>
            <person name="Van Der Giezen M."/>
            <person name="Studholme D.J."/>
        </authorList>
    </citation>
    <scope>NUCLEOTIDE SEQUENCE [LARGE SCALE GENOMIC DNA]</scope>
    <source>
        <strain evidence="22 27">197901</strain>
        <strain evidence="21 29">D2</strain>
        <strain evidence="23 32">FDL457</strain>
        <strain evidence="17 25">Kv</strain>
        <strain evidence="19 26">SA</strain>
        <strain evidence="20 31">Si</strain>
        <strain evidence="18 28">Yx</strain>
    </source>
</reference>
<evidence type="ECO:0000313" key="27">
    <source>
        <dbReference type="Proteomes" id="UP000266196"/>
    </source>
</evidence>
<dbReference type="InterPro" id="IPR007865">
    <property type="entry name" value="Aminopep_P_N"/>
</dbReference>
<dbReference type="AlphaFoldDB" id="A0A397CYN4"/>